<dbReference type="EMBL" id="BMAO01012750">
    <property type="protein sequence ID" value="GFQ83666.1"/>
    <property type="molecule type" value="Genomic_DNA"/>
</dbReference>
<protein>
    <submittedName>
        <fullName evidence="1">Uncharacterized protein</fullName>
    </submittedName>
</protein>
<organism evidence="1 2">
    <name type="scientific">Trichonephila clavata</name>
    <name type="common">Joro spider</name>
    <name type="synonym">Nephila clavata</name>
    <dbReference type="NCBI Taxonomy" id="2740835"/>
    <lineage>
        <taxon>Eukaryota</taxon>
        <taxon>Metazoa</taxon>
        <taxon>Ecdysozoa</taxon>
        <taxon>Arthropoda</taxon>
        <taxon>Chelicerata</taxon>
        <taxon>Arachnida</taxon>
        <taxon>Araneae</taxon>
        <taxon>Araneomorphae</taxon>
        <taxon>Entelegynae</taxon>
        <taxon>Araneoidea</taxon>
        <taxon>Nephilidae</taxon>
        <taxon>Trichonephila</taxon>
    </lineage>
</organism>
<evidence type="ECO:0000313" key="2">
    <source>
        <dbReference type="Proteomes" id="UP000887116"/>
    </source>
</evidence>
<dbReference type="AlphaFoldDB" id="A0A8X6FM66"/>
<gene>
    <name evidence="1" type="ORF">TNCT_144911</name>
</gene>
<name>A0A8X6FM66_TRICU</name>
<dbReference type="Proteomes" id="UP000887116">
    <property type="component" value="Unassembled WGS sequence"/>
</dbReference>
<accession>A0A8X6FM66</accession>
<evidence type="ECO:0000313" key="1">
    <source>
        <dbReference type="EMBL" id="GFQ83666.1"/>
    </source>
</evidence>
<reference evidence="1" key="1">
    <citation type="submission" date="2020-07" db="EMBL/GenBank/DDBJ databases">
        <title>Multicomponent nature underlies the extraordinary mechanical properties of spider dragline silk.</title>
        <authorList>
            <person name="Kono N."/>
            <person name="Nakamura H."/>
            <person name="Mori M."/>
            <person name="Yoshida Y."/>
            <person name="Ohtoshi R."/>
            <person name="Malay A.D."/>
            <person name="Moran D.A.P."/>
            <person name="Tomita M."/>
            <person name="Numata K."/>
            <person name="Arakawa K."/>
        </authorList>
    </citation>
    <scope>NUCLEOTIDE SEQUENCE</scope>
</reference>
<keyword evidence="2" id="KW-1185">Reference proteome</keyword>
<comment type="caution">
    <text evidence="1">The sequence shown here is derived from an EMBL/GenBank/DDBJ whole genome shotgun (WGS) entry which is preliminary data.</text>
</comment>
<proteinExistence type="predicted"/>
<sequence length="111" mass="12908">MSRCVPTTKHPGIYTDVDPTLILYINNKKSDRIRIRNENNPLSGKIHLCLGLLGRGQKVFRTLTEVRTVFPPATRKFCHSTTFRSRTYPIQLRMTHAKWQELKPHQHGVSR</sequence>